<evidence type="ECO:0000256" key="2">
    <source>
        <dbReference type="ARBA" id="ARBA00004536"/>
    </source>
</evidence>
<keyword evidence="7 14" id="KW-0812">Transmembrane</keyword>
<keyword evidence="10" id="KW-0175">Coiled coil</keyword>
<accession>A0A7H8QJJ3</accession>
<keyword evidence="12" id="KW-0539">Nucleus</keyword>
<feature type="region of interest" description="Disordered" evidence="13">
    <location>
        <begin position="390"/>
        <end position="411"/>
    </location>
</feature>
<dbReference type="InterPro" id="IPR026858">
    <property type="entry name" value="Vezatin"/>
</dbReference>
<dbReference type="GO" id="GO:0005886">
    <property type="term" value="C:plasma membrane"/>
    <property type="evidence" value="ECO:0007669"/>
    <property type="project" value="UniProtKB-SubCell"/>
</dbReference>
<evidence type="ECO:0000256" key="10">
    <source>
        <dbReference type="ARBA" id="ARBA00023054"/>
    </source>
</evidence>
<dbReference type="KEGG" id="trg:TRUGW13939_00461"/>
<keyword evidence="6" id="KW-1003">Cell membrane</keyword>
<dbReference type="GO" id="GO:0005634">
    <property type="term" value="C:nucleus"/>
    <property type="evidence" value="ECO:0007669"/>
    <property type="project" value="UniProtKB-SubCell"/>
</dbReference>
<keyword evidence="11 14" id="KW-0472">Membrane</keyword>
<evidence type="ECO:0000256" key="5">
    <source>
        <dbReference type="ARBA" id="ARBA00018125"/>
    </source>
</evidence>
<evidence type="ECO:0000313" key="16">
    <source>
        <dbReference type="EMBL" id="QKX53383.1"/>
    </source>
</evidence>
<dbReference type="GO" id="GO:0098609">
    <property type="term" value="P:cell-cell adhesion"/>
    <property type="evidence" value="ECO:0007669"/>
    <property type="project" value="InterPro"/>
</dbReference>
<dbReference type="GeneID" id="55987974"/>
<keyword evidence="9 14" id="KW-1133">Transmembrane helix</keyword>
<evidence type="ECO:0000313" key="17">
    <source>
        <dbReference type="Proteomes" id="UP000509510"/>
    </source>
</evidence>
<evidence type="ECO:0000256" key="9">
    <source>
        <dbReference type="ARBA" id="ARBA00022989"/>
    </source>
</evidence>
<comment type="subcellular location">
    <subcellularLocation>
        <location evidence="2">Cell junction</location>
        <location evidence="2">Adherens junction</location>
    </subcellularLocation>
    <subcellularLocation>
        <location evidence="3">Cell membrane</location>
        <topology evidence="3">Multi-pass membrane protein</topology>
    </subcellularLocation>
    <subcellularLocation>
        <location evidence="1">Nucleus</location>
    </subcellularLocation>
</comment>
<feature type="transmembrane region" description="Helical" evidence="14">
    <location>
        <begin position="142"/>
        <end position="164"/>
    </location>
</feature>
<evidence type="ECO:0000256" key="13">
    <source>
        <dbReference type="SAM" id="MobiDB-lite"/>
    </source>
</evidence>
<dbReference type="OrthoDB" id="21151at2759"/>
<dbReference type="PANTHER" id="PTHR15989:SF5">
    <property type="entry name" value="VEZATIN"/>
    <property type="match status" value="1"/>
</dbReference>
<feature type="compositionally biased region" description="Polar residues" evidence="13">
    <location>
        <begin position="25"/>
        <end position="35"/>
    </location>
</feature>
<evidence type="ECO:0000256" key="1">
    <source>
        <dbReference type="ARBA" id="ARBA00004123"/>
    </source>
</evidence>
<evidence type="ECO:0000256" key="14">
    <source>
        <dbReference type="SAM" id="Phobius"/>
    </source>
</evidence>
<keyword evidence="17" id="KW-1185">Reference proteome</keyword>
<feature type="transmembrane region" description="Helical" evidence="14">
    <location>
        <begin position="176"/>
        <end position="195"/>
    </location>
</feature>
<comment type="similarity">
    <text evidence="4">Belongs to the vezatin family.</text>
</comment>
<evidence type="ECO:0000256" key="8">
    <source>
        <dbReference type="ARBA" id="ARBA00022949"/>
    </source>
</evidence>
<evidence type="ECO:0000256" key="4">
    <source>
        <dbReference type="ARBA" id="ARBA00007245"/>
    </source>
</evidence>
<gene>
    <name evidence="16" type="ORF">TRUGW13939_00461</name>
</gene>
<dbReference type="GO" id="GO:0017022">
    <property type="term" value="F:myosin binding"/>
    <property type="evidence" value="ECO:0007669"/>
    <property type="project" value="InterPro"/>
</dbReference>
<feature type="domain" description="Myosin-binding" evidence="15">
    <location>
        <begin position="155"/>
        <end position="434"/>
    </location>
</feature>
<evidence type="ECO:0000256" key="3">
    <source>
        <dbReference type="ARBA" id="ARBA00004651"/>
    </source>
</evidence>
<dbReference type="RefSeq" id="XP_035339562.1">
    <property type="nucleotide sequence ID" value="XM_035483669.1"/>
</dbReference>
<evidence type="ECO:0000256" key="7">
    <source>
        <dbReference type="ARBA" id="ARBA00022692"/>
    </source>
</evidence>
<dbReference type="PANTHER" id="PTHR15989">
    <property type="entry name" value="VEZATIN"/>
    <property type="match status" value="1"/>
</dbReference>
<evidence type="ECO:0000256" key="6">
    <source>
        <dbReference type="ARBA" id="ARBA00022475"/>
    </source>
</evidence>
<evidence type="ECO:0000256" key="11">
    <source>
        <dbReference type="ARBA" id="ARBA00023136"/>
    </source>
</evidence>
<sequence>MESLIYEDSPLADYLEDEGERDQDWTPQKVDTSAPLSDAVPDFAPRRTSSIQNRIRKRLPAPLVINSLRETSTLGKIHRTCSSAVSSHIGKRDNERFLEQFGYVIVASRLLDEYNTSSHVSATNHALPYAPGFEPLSFTTTVGLTGAVVTAATSFSIVGMIHWSRSRSGVGMNPRRIAVLLFVLPLVGIVFYAFARRQWLKFVRHQAVQETSLFVNHAQNFDSVMSSSILFIQEVELVSRGYRISTPLPPISRLEETTQARRCMRLRRTISECLFTVLNRYIQAQHSIGLLTDPSNLEKYYDIYEISTEELREARSAPSETPVDDQYSLRFLRTLIGRLYTVRKSILCCLLALKAEGSSADIVTWTSAVEEVRDLATITGDATRRITDILNEQDREAPPASPLPAASSTGRDTLRAQARRLNSLSQGIRALHAKMHVMREESDGNISQEGATDYEIGVSMMAQYESIGSDIRGLLQEWEAGKAALLSSFEHPNGSERFSRASSDVKLPLSPLSPTSSLGGITAVDGSPTAALRALNGETTSSTSHAENVNEMEEIFEAIVMPTSRKRQSLTREERIARVKEDRARQAAARERTDASTNMLKELETVIKHRPQLNKSHRVTSI</sequence>
<evidence type="ECO:0000259" key="15">
    <source>
        <dbReference type="Pfam" id="PF12632"/>
    </source>
</evidence>
<organism evidence="16 17">
    <name type="scientific">Talaromyces rugulosus</name>
    <name type="common">Penicillium rugulosum</name>
    <dbReference type="NCBI Taxonomy" id="121627"/>
    <lineage>
        <taxon>Eukaryota</taxon>
        <taxon>Fungi</taxon>
        <taxon>Dikarya</taxon>
        <taxon>Ascomycota</taxon>
        <taxon>Pezizomycotina</taxon>
        <taxon>Eurotiomycetes</taxon>
        <taxon>Eurotiomycetidae</taxon>
        <taxon>Eurotiales</taxon>
        <taxon>Trichocomaceae</taxon>
        <taxon>Talaromyces</taxon>
        <taxon>Talaromyces sect. Islandici</taxon>
    </lineage>
</organism>
<keyword evidence="8" id="KW-0965">Cell junction</keyword>
<dbReference type="AlphaFoldDB" id="A0A7H8QJJ3"/>
<reference evidence="17" key="1">
    <citation type="submission" date="2020-06" db="EMBL/GenBank/DDBJ databases">
        <title>A chromosome-scale genome assembly of Talaromyces rugulosus W13939.</title>
        <authorList>
            <person name="Wang B."/>
            <person name="Guo L."/>
            <person name="Ye K."/>
            <person name="Wang L."/>
        </authorList>
    </citation>
    <scope>NUCLEOTIDE SEQUENCE [LARGE SCALE GENOMIC DNA]</scope>
    <source>
        <strain evidence="17">W13939</strain>
    </source>
</reference>
<dbReference type="Pfam" id="PF12632">
    <property type="entry name" value="Vezatin"/>
    <property type="match status" value="1"/>
</dbReference>
<dbReference type="Proteomes" id="UP000509510">
    <property type="component" value="Chromosome I"/>
</dbReference>
<evidence type="ECO:0000256" key="12">
    <source>
        <dbReference type="ARBA" id="ARBA00023242"/>
    </source>
</evidence>
<proteinExistence type="inferred from homology"/>
<name>A0A7H8QJJ3_TALRU</name>
<protein>
    <recommendedName>
        <fullName evidence="5">Vezatin</fullName>
    </recommendedName>
</protein>
<feature type="region of interest" description="Disordered" evidence="13">
    <location>
        <begin position="1"/>
        <end position="44"/>
    </location>
</feature>
<dbReference type="InterPro" id="IPR026859">
    <property type="entry name" value="Myosin-bd"/>
</dbReference>
<dbReference type="EMBL" id="CP055898">
    <property type="protein sequence ID" value="QKX53383.1"/>
    <property type="molecule type" value="Genomic_DNA"/>
</dbReference>